<evidence type="ECO:0008006" key="3">
    <source>
        <dbReference type="Google" id="ProtNLM"/>
    </source>
</evidence>
<evidence type="ECO:0000313" key="2">
    <source>
        <dbReference type="Proteomes" id="UP000273500"/>
    </source>
</evidence>
<dbReference type="RefSeq" id="WP_125417414.1">
    <property type="nucleotide sequence ID" value="NZ_RWIT01000001.1"/>
</dbReference>
<name>A0A3R9P886_9BACT</name>
<sequence length="164" mass="19617">MGTALAPRLVFRYNTRLSLLRLWRGEMHHATQLVEVLDTLLRAIQRRQARQLLLNIQQLPLLDQAMQEWLQTSWLPRLRRSGIHRLALLLPDDIYNRMVIEGLLWASTHQVLPYEVQYFSELAAALDWVSDAEMPTTETDWLDWWHLPALLRLRRKKRRCNCRR</sequence>
<protein>
    <recommendedName>
        <fullName evidence="3">STAS/SEC14 domain-containing protein</fullName>
    </recommendedName>
</protein>
<keyword evidence="2" id="KW-1185">Reference proteome</keyword>
<dbReference type="AlphaFoldDB" id="A0A3R9P886"/>
<dbReference type="OrthoDB" id="885044at2"/>
<dbReference type="Proteomes" id="UP000273500">
    <property type="component" value="Unassembled WGS sequence"/>
</dbReference>
<evidence type="ECO:0000313" key="1">
    <source>
        <dbReference type="EMBL" id="RSK50937.1"/>
    </source>
</evidence>
<comment type="caution">
    <text evidence="1">The sequence shown here is derived from an EMBL/GenBank/DDBJ whole genome shotgun (WGS) entry which is preliminary data.</text>
</comment>
<accession>A0A3R9P886</accession>
<gene>
    <name evidence="1" type="ORF">EI291_01050</name>
</gene>
<dbReference type="EMBL" id="RWIT01000001">
    <property type="protein sequence ID" value="RSK50937.1"/>
    <property type="molecule type" value="Genomic_DNA"/>
</dbReference>
<reference evidence="1 2" key="1">
    <citation type="submission" date="2018-12" db="EMBL/GenBank/DDBJ databases">
        <authorList>
            <person name="Feng G."/>
            <person name="Zhu H."/>
        </authorList>
    </citation>
    <scope>NUCLEOTIDE SEQUENCE [LARGE SCALE GENOMIC DNA]</scope>
    <source>
        <strain evidence="1 2">KCTC 12533</strain>
    </source>
</reference>
<organism evidence="1 2">
    <name type="scientific">Hymenobacter rigui</name>
    <dbReference type="NCBI Taxonomy" id="334424"/>
    <lineage>
        <taxon>Bacteria</taxon>
        <taxon>Pseudomonadati</taxon>
        <taxon>Bacteroidota</taxon>
        <taxon>Cytophagia</taxon>
        <taxon>Cytophagales</taxon>
        <taxon>Hymenobacteraceae</taxon>
        <taxon>Hymenobacter</taxon>
    </lineage>
</organism>
<proteinExistence type="predicted"/>